<dbReference type="PANTHER" id="PTHR42759:SF1">
    <property type="entry name" value="MAGNESIUM-CHELATASE SUBUNIT CHLD"/>
    <property type="match status" value="1"/>
</dbReference>
<protein>
    <submittedName>
        <fullName evidence="2">ATPase, AAA family</fullName>
    </submittedName>
</protein>
<dbReference type="InterPro" id="IPR003593">
    <property type="entry name" value="AAA+_ATPase"/>
</dbReference>
<dbReference type="GO" id="GO:0016887">
    <property type="term" value="F:ATP hydrolysis activity"/>
    <property type="evidence" value="ECO:0007669"/>
    <property type="project" value="InterPro"/>
</dbReference>
<reference evidence="2" key="1">
    <citation type="submission" date="2016-04" db="EMBL/GenBank/DDBJ databases">
        <authorList>
            <person name="Evans L.H."/>
            <person name="Alamgir A."/>
            <person name="Owens N."/>
            <person name="Weber N.D."/>
            <person name="Virtaneva K."/>
            <person name="Barbian K."/>
            <person name="Babar A."/>
            <person name="Rosenke K."/>
        </authorList>
    </citation>
    <scope>NUCLEOTIDE SEQUENCE</scope>
    <source>
        <strain evidence="2">86</strain>
    </source>
</reference>
<dbReference type="AlphaFoldDB" id="A0A212J0G8"/>
<sequence length="312" mass="35108">MRRRSRGFSFSRPALTSRMKTSYDGRSLTCNTWIDIVSTNTFAGKPSFRGSADYVASPELINSVNIAMALQKPLLIKGEPGTGKTMLAQSIASALGKELIIWSIKSTTKAQDGLYVYDVVQRLYDSQFGGQGVDDIGKYIKLGKIGEAFSRDGQAILLIDEIDKADLEFPNDLLWELDQMEFYIPETKETVKAKNRPVVIITSNAEKELPDAFLRRCIFHYIEFPDQALMEEIVRVHFPDVENNLLAQAIEAFYRLREMYSIQKKPSTSELLDWVQALTLSGIDVAKITSELPFVGVLLKKDEDLAVVHAQR</sequence>
<gene>
    <name evidence="2" type="ORF">KL86DPRO_10448</name>
</gene>
<dbReference type="Gene3D" id="3.40.50.300">
    <property type="entry name" value="P-loop containing nucleotide triphosphate hydrolases"/>
    <property type="match status" value="1"/>
</dbReference>
<dbReference type="InterPro" id="IPR027417">
    <property type="entry name" value="P-loop_NTPase"/>
</dbReference>
<dbReference type="EMBL" id="FLUQ01000001">
    <property type="protein sequence ID" value="SBV92946.1"/>
    <property type="molecule type" value="Genomic_DNA"/>
</dbReference>
<proteinExistence type="predicted"/>
<evidence type="ECO:0000259" key="1">
    <source>
        <dbReference type="SMART" id="SM00382"/>
    </source>
</evidence>
<dbReference type="InterPro" id="IPR011704">
    <property type="entry name" value="ATPase_dyneun-rel_AAA"/>
</dbReference>
<dbReference type="SUPFAM" id="SSF52540">
    <property type="entry name" value="P-loop containing nucleoside triphosphate hydrolases"/>
    <property type="match status" value="1"/>
</dbReference>
<accession>A0A212J0G8</accession>
<evidence type="ECO:0000313" key="2">
    <source>
        <dbReference type="EMBL" id="SBV92946.1"/>
    </source>
</evidence>
<dbReference type="Pfam" id="PF07728">
    <property type="entry name" value="AAA_5"/>
    <property type="match status" value="1"/>
</dbReference>
<dbReference type="PANTHER" id="PTHR42759">
    <property type="entry name" value="MOXR FAMILY PROTEIN"/>
    <property type="match status" value="1"/>
</dbReference>
<name>A0A212J0G8_9DELT</name>
<dbReference type="CDD" id="cd00009">
    <property type="entry name" value="AAA"/>
    <property type="match status" value="1"/>
</dbReference>
<feature type="domain" description="AAA+ ATPase" evidence="1">
    <location>
        <begin position="70"/>
        <end position="229"/>
    </location>
</feature>
<dbReference type="GO" id="GO:0005524">
    <property type="term" value="F:ATP binding"/>
    <property type="evidence" value="ECO:0007669"/>
    <property type="project" value="InterPro"/>
</dbReference>
<organism evidence="2">
    <name type="scientific">uncultured delta proteobacterium</name>
    <dbReference type="NCBI Taxonomy" id="34034"/>
    <lineage>
        <taxon>Bacteria</taxon>
        <taxon>Deltaproteobacteria</taxon>
        <taxon>environmental samples</taxon>
    </lineage>
</organism>
<dbReference type="SMART" id="SM00382">
    <property type="entry name" value="AAA"/>
    <property type="match status" value="1"/>
</dbReference>
<dbReference type="InterPro" id="IPR050764">
    <property type="entry name" value="CbbQ/NirQ/NorQ/GpvN"/>
</dbReference>